<accession>A0A0D6R1Y4</accession>
<comment type="subcellular location">
    <subcellularLocation>
        <location evidence="2 10">Endoplasmic reticulum membrane</location>
        <topology evidence="2 10">Single-pass type I membrane protein</topology>
    </subcellularLocation>
</comment>
<feature type="coiled-coil region" evidence="11">
    <location>
        <begin position="615"/>
        <end position="642"/>
    </location>
</feature>
<keyword evidence="5 10" id="KW-0812">Transmembrane</keyword>
<feature type="transmembrane region" description="Helical" evidence="10">
    <location>
        <begin position="470"/>
        <end position="489"/>
    </location>
</feature>
<evidence type="ECO:0000256" key="6">
    <source>
        <dbReference type="ARBA" id="ARBA00022729"/>
    </source>
</evidence>
<dbReference type="Pfam" id="PF04597">
    <property type="entry name" value="Ribophorin_I"/>
    <property type="match status" value="1"/>
</dbReference>
<name>A0A0D6R1Y4_ARACU</name>
<feature type="region of interest" description="Disordered" evidence="12">
    <location>
        <begin position="1"/>
        <end position="20"/>
    </location>
</feature>
<organism evidence="13">
    <name type="scientific">Araucaria cunninghamii</name>
    <name type="common">Hoop pine</name>
    <name type="synonym">Moreton Bay pine</name>
    <dbReference type="NCBI Taxonomy" id="56994"/>
    <lineage>
        <taxon>Eukaryota</taxon>
        <taxon>Viridiplantae</taxon>
        <taxon>Streptophyta</taxon>
        <taxon>Embryophyta</taxon>
        <taxon>Tracheophyta</taxon>
        <taxon>Spermatophyta</taxon>
        <taxon>Pinopsida</taxon>
        <taxon>Pinidae</taxon>
        <taxon>Conifers II</taxon>
        <taxon>Araucariales</taxon>
        <taxon>Araucariaceae</taxon>
        <taxon>Araucaria</taxon>
    </lineage>
</organism>
<evidence type="ECO:0000256" key="5">
    <source>
        <dbReference type="ARBA" id="ARBA00022692"/>
    </source>
</evidence>
<evidence type="ECO:0000256" key="2">
    <source>
        <dbReference type="ARBA" id="ARBA00004115"/>
    </source>
</evidence>
<dbReference type="GO" id="GO:0018279">
    <property type="term" value="P:protein N-linked glycosylation via asparagine"/>
    <property type="evidence" value="ECO:0007669"/>
    <property type="project" value="TreeGrafter"/>
</dbReference>
<evidence type="ECO:0000256" key="8">
    <source>
        <dbReference type="ARBA" id="ARBA00022989"/>
    </source>
</evidence>
<proteinExistence type="inferred from homology"/>
<evidence type="ECO:0000256" key="11">
    <source>
        <dbReference type="SAM" id="Coils"/>
    </source>
</evidence>
<dbReference type="GO" id="GO:0008250">
    <property type="term" value="C:oligosaccharyltransferase complex"/>
    <property type="evidence" value="ECO:0007669"/>
    <property type="project" value="UniProtKB-UniRule"/>
</dbReference>
<dbReference type="PANTHER" id="PTHR21049">
    <property type="entry name" value="RIBOPHORIN I"/>
    <property type="match status" value="1"/>
</dbReference>
<evidence type="ECO:0000256" key="1">
    <source>
        <dbReference type="ARBA" id="ARBA00002791"/>
    </source>
</evidence>
<keyword evidence="7 10" id="KW-0256">Endoplasmic reticulum</keyword>
<protein>
    <recommendedName>
        <fullName evidence="10">Dolichyl-diphosphooligosaccharide--protein glycosyltransferase subunit 1</fullName>
    </recommendedName>
</protein>
<evidence type="ECO:0000313" key="13">
    <source>
        <dbReference type="EMBL" id="JAG96829.1"/>
    </source>
</evidence>
<evidence type="ECO:0000256" key="12">
    <source>
        <dbReference type="SAM" id="MobiDB-lite"/>
    </source>
</evidence>
<sequence length="646" mass="72378">MDLERLGTAGDGAIRSRRGREREQENGKYLIALVGMSVLLLSTYQTCVAAAADWRSELVILRVDRKIDLTSHIVRVVMSLKVENTGSTRASDVIVAFPPGQVDNLAYLRASAAEGRGKNKVTVPLTANPFQSEDVPSGAALFSIALLKPLNKGETVTIEVLSVFTHSLMPLPEEITQAQSQLVIYRDSAYVLSPYPVKLQSTTVKTPSPRIESYTKVDPTKVVDAEIKYGPYENLPAFSFSSFIVHFENNQPFAVVKELVREIEISHWGNVQITEHYHLVHGGARLKAGFSRIEYQARPNIRGASSFKSLVARLPPRAHSVYYRDEIGNISTSHLKSDTRKTELEIEPRYPMFGGWQATFTIGYGLPLQDFLFQAADGRRYLNLTFASPFNDVVIDKLIVKVALPEGSKDPHVSIPISSVDQQQETKYSYLDTVGRTVVVLSKKNVIPEHNVFFQVYYNFSTFSMLAEPLMLVTGFFFFFLACILYSHFDFSISKSSVSYLAKLQREEVQDAIQRLQSVMNLRLAVSEKLEASLRDLARTGDVQACKAARKAADATLKDTAKELKSIHEFLQSSTQASHILPKVEELIHKEKEKQEKLLLKHSIVVDSVDKKLPSKEIDSRIASHEQKLVLLKQEVDELLQAVDDI</sequence>
<keyword evidence="8 10" id="KW-1133">Transmembrane helix</keyword>
<reference evidence="13" key="1">
    <citation type="submission" date="2015-03" db="EMBL/GenBank/DDBJ databases">
        <title>A transcriptome of Araucaria cunninghamii, an australian fine timber species.</title>
        <authorList>
            <person name="Jing Yi C.J.Y."/>
            <person name="Yin San L.Y.S."/>
            <person name="Abdul Karim S.S."/>
            <person name="Wan Azmi N.N."/>
            <person name="Hercus R.R."/>
            <person name="Croft L.L."/>
        </authorList>
    </citation>
    <scope>NUCLEOTIDE SEQUENCE</scope>
    <source>
        <strain evidence="13">MI0301</strain>
        <tissue evidence="13">Leaf</tissue>
    </source>
</reference>
<keyword evidence="11" id="KW-0175">Coiled coil</keyword>
<dbReference type="EMBL" id="GCKF01035980">
    <property type="protein sequence ID" value="JAG96829.1"/>
    <property type="molecule type" value="Transcribed_RNA"/>
</dbReference>
<comment type="pathway">
    <text evidence="3 10">Protein modification; protein glycosylation.</text>
</comment>
<evidence type="ECO:0000256" key="4">
    <source>
        <dbReference type="ARBA" id="ARBA00008905"/>
    </source>
</evidence>
<evidence type="ECO:0000256" key="7">
    <source>
        <dbReference type="ARBA" id="ARBA00022824"/>
    </source>
</evidence>
<evidence type="ECO:0000256" key="10">
    <source>
        <dbReference type="RuleBase" id="RU361143"/>
    </source>
</evidence>
<evidence type="ECO:0000256" key="9">
    <source>
        <dbReference type="ARBA" id="ARBA00023136"/>
    </source>
</evidence>
<comment type="subunit">
    <text evidence="10">Component of the oligosaccharyltransferase (OST) complex.</text>
</comment>
<dbReference type="InterPro" id="IPR007676">
    <property type="entry name" value="Ribophorin_I"/>
</dbReference>
<dbReference type="PANTHER" id="PTHR21049:SF0">
    <property type="entry name" value="DOLICHYL-DIPHOSPHOOLIGOSACCHARIDE--PROTEIN GLYCOSYLTRANSFERASE SUBUNIT 1"/>
    <property type="match status" value="1"/>
</dbReference>
<comment type="function">
    <text evidence="1 10">Subunit of the oligosaccharyl transferase (OST) complex that catalyzes the initial transfer of a defined glycan (Glc(3)Man(9)GlcNAc(2) in eukaryotes) from the lipid carrier dolichol-pyrophosphate to an asparagine residue within an Asn-X-Ser/Thr consensus motif in nascent polypeptide chains, the first step in protein N-glycosylation. N-glycosylation occurs cotranslationally and the complex associates with the Sec61 complex at the channel-forming translocon complex that mediates protein translocation across the endoplasmic reticulum (ER). All subunits are required for a maximal enzyme activity.</text>
</comment>
<keyword evidence="9 10" id="KW-0472">Membrane</keyword>
<evidence type="ECO:0000256" key="3">
    <source>
        <dbReference type="ARBA" id="ARBA00004922"/>
    </source>
</evidence>
<keyword evidence="6" id="KW-0732">Signal</keyword>
<comment type="similarity">
    <text evidence="4 10">Belongs to the OST1 family.</text>
</comment>
<dbReference type="AlphaFoldDB" id="A0A0D6R1Y4"/>
<dbReference type="UniPathway" id="UPA00378"/>